<name>A0AAV5W3I5_9BILA</name>
<gene>
    <name evidence="1" type="ORF">PFISCL1PPCAC_17657</name>
</gene>
<comment type="caution">
    <text evidence="1">The sequence shown here is derived from an EMBL/GenBank/DDBJ whole genome shotgun (WGS) entry which is preliminary data.</text>
</comment>
<sequence>CAASYCLSAAQQFPYLQSRKIVLPDINRLVTEGALPKSLARPLMRKDSAIRTEDVQLKV</sequence>
<dbReference type="Proteomes" id="UP001432322">
    <property type="component" value="Unassembled WGS sequence"/>
</dbReference>
<accession>A0AAV5W3I5</accession>
<reference evidence="1" key="1">
    <citation type="submission" date="2023-10" db="EMBL/GenBank/DDBJ databases">
        <title>Genome assembly of Pristionchus species.</title>
        <authorList>
            <person name="Yoshida K."/>
            <person name="Sommer R.J."/>
        </authorList>
    </citation>
    <scope>NUCLEOTIDE SEQUENCE</scope>
    <source>
        <strain evidence="1">RS5133</strain>
    </source>
</reference>
<protein>
    <submittedName>
        <fullName evidence="1">Uncharacterized protein</fullName>
    </submittedName>
</protein>
<keyword evidence="2" id="KW-1185">Reference proteome</keyword>
<dbReference type="EMBL" id="BTSY01000005">
    <property type="protein sequence ID" value="GMT26360.1"/>
    <property type="molecule type" value="Genomic_DNA"/>
</dbReference>
<proteinExistence type="predicted"/>
<dbReference type="AlphaFoldDB" id="A0AAV5W3I5"/>
<feature type="non-terminal residue" evidence="1">
    <location>
        <position position="1"/>
    </location>
</feature>
<evidence type="ECO:0000313" key="1">
    <source>
        <dbReference type="EMBL" id="GMT26360.1"/>
    </source>
</evidence>
<organism evidence="1 2">
    <name type="scientific">Pristionchus fissidentatus</name>
    <dbReference type="NCBI Taxonomy" id="1538716"/>
    <lineage>
        <taxon>Eukaryota</taxon>
        <taxon>Metazoa</taxon>
        <taxon>Ecdysozoa</taxon>
        <taxon>Nematoda</taxon>
        <taxon>Chromadorea</taxon>
        <taxon>Rhabditida</taxon>
        <taxon>Rhabditina</taxon>
        <taxon>Diplogasteromorpha</taxon>
        <taxon>Diplogasteroidea</taxon>
        <taxon>Neodiplogasteridae</taxon>
        <taxon>Pristionchus</taxon>
    </lineage>
</organism>
<evidence type="ECO:0000313" key="2">
    <source>
        <dbReference type="Proteomes" id="UP001432322"/>
    </source>
</evidence>